<accession>A0A2A4MLK2</accession>
<reference evidence="3" key="1">
    <citation type="submission" date="2017-08" db="EMBL/GenBank/DDBJ databases">
        <title>A dynamic microbial community with high functional redundancy inhabits the cold, oxic subseafloor aquifer.</title>
        <authorList>
            <person name="Tully B.J."/>
            <person name="Wheat C.G."/>
            <person name="Glazer B.T."/>
            <person name="Huber J.A."/>
        </authorList>
    </citation>
    <scope>NUCLEOTIDE SEQUENCE [LARGE SCALE GENOMIC DNA]</scope>
</reference>
<dbReference type="InterPro" id="IPR042268">
    <property type="entry name" value="BamC_C"/>
</dbReference>
<sequence length="283" mass="31879">MKKLRLLLLLPCFSLAACNYLAGDDGMFRDREGDYLVAPILPDMQIPENLDSYTLDQLYVIPVQLGTLAEELDSIPLPKPINTKRRQGVIIQSLNGEDWIVIDATPGQVWPRVRDYWTEQQVILDYENPVELIMESIWLEDADDANSQDKYRVVIEPGLHSGYSEIYVRHMNLPRDAEIPQLLQWPEESINAVSERRILDSISQYLADRNDIYQASSASLLAGSIAAESKANVVEDPSGEEVLELSTALGRAWVLVRQSLDNSGVEIVETDRDESLFTVKFAG</sequence>
<evidence type="ECO:0000313" key="3">
    <source>
        <dbReference type="Proteomes" id="UP000218172"/>
    </source>
</evidence>
<evidence type="ECO:0000256" key="1">
    <source>
        <dbReference type="SAM" id="SignalP"/>
    </source>
</evidence>
<protein>
    <recommendedName>
        <fullName evidence="4">Outer membrane protein assembly factor BamC</fullName>
    </recommendedName>
</protein>
<dbReference type="PROSITE" id="PS51257">
    <property type="entry name" value="PROKAR_LIPOPROTEIN"/>
    <property type="match status" value="1"/>
</dbReference>
<gene>
    <name evidence="2" type="ORF">COC19_05295</name>
</gene>
<dbReference type="Pfam" id="PF06804">
    <property type="entry name" value="Lipoprotein_18"/>
    <property type="match status" value="1"/>
</dbReference>
<feature type="signal peptide" evidence="1">
    <location>
        <begin position="1"/>
        <end position="22"/>
    </location>
</feature>
<dbReference type="Gene3D" id="3.30.310.170">
    <property type="entry name" value="Outer membrane protein assembly factor BamC"/>
    <property type="match status" value="1"/>
</dbReference>
<evidence type="ECO:0008006" key="4">
    <source>
        <dbReference type="Google" id="ProtNLM"/>
    </source>
</evidence>
<dbReference type="AlphaFoldDB" id="A0A2A4MLK2"/>
<name>A0A2A4MLK2_9GAMM</name>
<keyword evidence="1" id="KW-0732">Signal</keyword>
<dbReference type="Proteomes" id="UP000218172">
    <property type="component" value="Unassembled WGS sequence"/>
</dbReference>
<comment type="caution">
    <text evidence="2">The sequence shown here is derived from an EMBL/GenBank/DDBJ whole genome shotgun (WGS) entry which is preliminary data.</text>
</comment>
<evidence type="ECO:0000313" key="2">
    <source>
        <dbReference type="EMBL" id="PCH60901.1"/>
    </source>
</evidence>
<dbReference type="EMBL" id="NVQR01000078">
    <property type="protein sequence ID" value="PCH60901.1"/>
    <property type="molecule type" value="Genomic_DNA"/>
</dbReference>
<proteinExistence type="predicted"/>
<organism evidence="2 3">
    <name type="scientific">SAR86 cluster bacterium</name>
    <dbReference type="NCBI Taxonomy" id="2030880"/>
    <lineage>
        <taxon>Bacteria</taxon>
        <taxon>Pseudomonadati</taxon>
        <taxon>Pseudomonadota</taxon>
        <taxon>Gammaproteobacteria</taxon>
        <taxon>SAR86 cluster</taxon>
    </lineage>
</organism>
<dbReference type="InterPro" id="IPR010653">
    <property type="entry name" value="NlpB/DapX"/>
</dbReference>
<feature type="chain" id="PRO_5013286036" description="Outer membrane protein assembly factor BamC" evidence="1">
    <location>
        <begin position="23"/>
        <end position="283"/>
    </location>
</feature>